<evidence type="ECO:0000256" key="7">
    <source>
        <dbReference type="SAM" id="Coils"/>
    </source>
</evidence>
<protein>
    <recommendedName>
        <fullName evidence="9">t-SNARE coiled-coil homology domain-containing protein</fullName>
    </recommendedName>
</protein>
<dbReference type="CDD" id="cd15889">
    <property type="entry name" value="SNARE_SNAP25N_23N"/>
    <property type="match status" value="1"/>
</dbReference>
<feature type="coiled-coil region" evidence="7">
    <location>
        <begin position="55"/>
        <end position="82"/>
    </location>
</feature>
<dbReference type="GO" id="GO:0016082">
    <property type="term" value="P:synaptic vesicle priming"/>
    <property type="evidence" value="ECO:0007669"/>
    <property type="project" value="TreeGrafter"/>
</dbReference>
<dbReference type="GO" id="GO:0098793">
    <property type="term" value="C:presynapse"/>
    <property type="evidence" value="ECO:0007669"/>
    <property type="project" value="GOC"/>
</dbReference>
<evidence type="ECO:0000256" key="1">
    <source>
        <dbReference type="ARBA" id="ARBA00009480"/>
    </source>
</evidence>
<evidence type="ECO:0000256" key="6">
    <source>
        <dbReference type="ARBA" id="ARBA00034102"/>
    </source>
</evidence>
<dbReference type="GO" id="GO:0019905">
    <property type="term" value="F:syntaxin binding"/>
    <property type="evidence" value="ECO:0007669"/>
    <property type="project" value="TreeGrafter"/>
</dbReference>
<organism evidence="10 11">
    <name type="scientific">Tigriopus californicus</name>
    <name type="common">Marine copepod</name>
    <dbReference type="NCBI Taxonomy" id="6832"/>
    <lineage>
        <taxon>Eukaryota</taxon>
        <taxon>Metazoa</taxon>
        <taxon>Ecdysozoa</taxon>
        <taxon>Arthropoda</taxon>
        <taxon>Crustacea</taxon>
        <taxon>Multicrustacea</taxon>
        <taxon>Hexanauplia</taxon>
        <taxon>Copepoda</taxon>
        <taxon>Harpacticoida</taxon>
        <taxon>Harpacticidae</taxon>
        <taxon>Tigriopus</taxon>
    </lineage>
</organism>
<evidence type="ECO:0000256" key="3">
    <source>
        <dbReference type="ARBA" id="ARBA00022737"/>
    </source>
</evidence>
<dbReference type="GO" id="GO:0031201">
    <property type="term" value="C:SNARE complex"/>
    <property type="evidence" value="ECO:0007669"/>
    <property type="project" value="TreeGrafter"/>
</dbReference>
<dbReference type="GO" id="GO:0005484">
    <property type="term" value="F:SNAP receptor activity"/>
    <property type="evidence" value="ECO:0007669"/>
    <property type="project" value="TreeGrafter"/>
</dbReference>
<evidence type="ECO:0000256" key="2">
    <source>
        <dbReference type="ARBA" id="ARBA00022599"/>
    </source>
</evidence>
<keyword evidence="5 7" id="KW-0175">Coiled coil</keyword>
<dbReference type="InterPro" id="IPR000727">
    <property type="entry name" value="T_SNARE_dom"/>
</dbReference>
<keyword evidence="11" id="KW-1185">Reference proteome</keyword>
<dbReference type="GO" id="GO:0043005">
    <property type="term" value="C:neuron projection"/>
    <property type="evidence" value="ECO:0007669"/>
    <property type="project" value="UniProtKB-KW"/>
</dbReference>
<dbReference type="PANTHER" id="PTHR19305:SF14">
    <property type="entry name" value="SYNAPTOSOMAL-ASSOCIATED PROTEIN-RELATED"/>
    <property type="match status" value="1"/>
</dbReference>
<keyword evidence="3" id="KW-0677">Repeat</keyword>
<dbReference type="EMBL" id="VCGU01000008">
    <property type="protein sequence ID" value="TRY72583.1"/>
    <property type="molecule type" value="Genomic_DNA"/>
</dbReference>
<dbReference type="OMA" id="INADMQI"/>
<evidence type="ECO:0000259" key="9">
    <source>
        <dbReference type="PROSITE" id="PS50192"/>
    </source>
</evidence>
<feature type="compositionally biased region" description="Basic and acidic residues" evidence="8">
    <location>
        <begin position="1"/>
        <end position="10"/>
    </location>
</feature>
<comment type="subcellular location">
    <subcellularLocation>
        <location evidence="6">Synapse</location>
        <location evidence="6">Synaptosome</location>
    </subcellularLocation>
</comment>
<feature type="region of interest" description="Disordered" evidence="8">
    <location>
        <begin position="1"/>
        <end position="27"/>
    </location>
</feature>
<evidence type="ECO:0000313" key="10">
    <source>
        <dbReference type="EMBL" id="TRY72583.1"/>
    </source>
</evidence>
<feature type="domain" description="T-SNARE coiled-coil homology" evidence="9">
    <location>
        <begin position="395"/>
        <end position="457"/>
    </location>
</feature>
<dbReference type="SUPFAM" id="SSF58038">
    <property type="entry name" value="SNARE fusion complex"/>
    <property type="match status" value="4"/>
</dbReference>
<feature type="domain" description="T-SNARE coiled-coil homology" evidence="9">
    <location>
        <begin position="271"/>
        <end position="312"/>
    </location>
</feature>
<dbReference type="AlphaFoldDB" id="A0A553P4I1"/>
<dbReference type="Gene3D" id="1.20.5.110">
    <property type="match status" value="5"/>
</dbReference>
<name>A0A553P4I1_TIGCA</name>
<reference evidence="10 11" key="1">
    <citation type="journal article" date="2018" name="Nat. Ecol. Evol.">
        <title>Genomic signatures of mitonuclear coevolution across populations of Tigriopus californicus.</title>
        <authorList>
            <person name="Barreto F.S."/>
            <person name="Watson E.T."/>
            <person name="Lima T.G."/>
            <person name="Willett C.S."/>
            <person name="Edmands S."/>
            <person name="Li W."/>
            <person name="Burton R.S."/>
        </authorList>
    </citation>
    <scope>NUCLEOTIDE SEQUENCE [LARGE SCALE GENOMIC DNA]</scope>
    <source>
        <strain evidence="10 11">San Diego</strain>
    </source>
</reference>
<accession>A0A553P4I1</accession>
<feature type="compositionally biased region" description="Low complexity" evidence="8">
    <location>
        <begin position="121"/>
        <end position="135"/>
    </location>
</feature>
<evidence type="ECO:0000256" key="5">
    <source>
        <dbReference type="ARBA" id="ARBA00023054"/>
    </source>
</evidence>
<keyword evidence="4" id="KW-0770">Synapse</keyword>
<comment type="similarity">
    <text evidence="1">Belongs to the SNAP-25 family.</text>
</comment>
<feature type="domain" description="T-SNARE coiled-coil homology" evidence="9">
    <location>
        <begin position="149"/>
        <end position="211"/>
    </location>
</feature>
<keyword evidence="2" id="KW-0771">Synaptosome</keyword>
<dbReference type="GO" id="GO:0005886">
    <property type="term" value="C:plasma membrane"/>
    <property type="evidence" value="ECO:0007669"/>
    <property type="project" value="TreeGrafter"/>
</dbReference>
<evidence type="ECO:0000256" key="8">
    <source>
        <dbReference type="SAM" id="MobiDB-lite"/>
    </source>
</evidence>
<dbReference type="STRING" id="6832.A0A553P4I1"/>
<dbReference type="FunFam" id="1.20.5.110:FF:000007">
    <property type="entry name" value="Synaptosomal-associated protein"/>
    <property type="match status" value="1"/>
</dbReference>
<dbReference type="FunFam" id="1.20.5.110:FF:000018">
    <property type="entry name" value="Synaptosomal-associated protein"/>
    <property type="match status" value="2"/>
</dbReference>
<feature type="coiled-coil region" evidence="7">
    <location>
        <begin position="173"/>
        <end position="221"/>
    </location>
</feature>
<evidence type="ECO:0000313" key="11">
    <source>
        <dbReference type="Proteomes" id="UP000318571"/>
    </source>
</evidence>
<dbReference type="SMART" id="SM00397">
    <property type="entry name" value="t_SNARE"/>
    <property type="match status" value="4"/>
</dbReference>
<dbReference type="Proteomes" id="UP000318571">
    <property type="component" value="Chromosome 7"/>
</dbReference>
<gene>
    <name evidence="10" type="ORF">TCAL_17156</name>
</gene>
<proteinExistence type="inferred from homology"/>
<feature type="domain" description="T-SNARE coiled-coil homology" evidence="9">
    <location>
        <begin position="24"/>
        <end position="86"/>
    </location>
</feature>
<comment type="caution">
    <text evidence="10">The sequence shown here is derived from an EMBL/GenBank/DDBJ whole genome shotgun (WGS) entry which is preliminary data.</text>
</comment>
<sequence>MAAEGQRDEGPPLTELESLQLKSNQVTDDSLESTRRMISMCEDSQAAGTKTLELLDVQGEQLNRIEEGMDNMNAEMKQAEKHLTGMEKWCGLCIFPWRRQSKVQDTEASWSKANDKSNVKSPTKNGSKPSSSSGNVQSDGPYIQRINNDAREDEMEENMQSVGNILGNLKAMASEMGNEIETQNNQIDRLNTKSFNVENRIVEVNRRTEFLLKRKSRLEAEEPYGANSLPQNEDALQGGVTLSQRRISMDRPSISGGQQHTGGFIGNVTNDIREDEMEDNMHHVAAIVSNLRNMAIDMGTELETQNKQIGTIYEKTSLRAPVVHEGVRHAPFHPDMPVAILKESFDLDSVHEQLEKIEGGLDSINADMQIAEKALKGMELCCGIFPKFWKKITNDDREEEMEENMQQVSTMIGNLRNMAADMGTEVSNQNSQLDRINLKAQSNESRVKMANDRAGRLLK</sequence>
<dbReference type="PANTHER" id="PTHR19305">
    <property type="entry name" value="SYNAPTOSOMAL ASSOCIATED PROTEIN"/>
    <property type="match status" value="1"/>
</dbReference>
<dbReference type="PROSITE" id="PS50192">
    <property type="entry name" value="T_SNARE"/>
    <property type="match status" value="4"/>
</dbReference>
<dbReference type="GO" id="GO:0031629">
    <property type="term" value="P:synaptic vesicle fusion to presynaptic active zone membrane"/>
    <property type="evidence" value="ECO:0007669"/>
    <property type="project" value="TreeGrafter"/>
</dbReference>
<evidence type="ECO:0000256" key="4">
    <source>
        <dbReference type="ARBA" id="ARBA00023018"/>
    </source>
</evidence>
<feature type="region of interest" description="Disordered" evidence="8">
    <location>
        <begin position="105"/>
        <end position="142"/>
    </location>
</feature>